<feature type="compositionally biased region" description="Polar residues" evidence="2">
    <location>
        <begin position="1"/>
        <end position="13"/>
    </location>
</feature>
<protein>
    <submittedName>
        <fullName evidence="3">Uncharacterized protein</fullName>
    </submittedName>
</protein>
<gene>
    <name evidence="3" type="ORF">M9Y10_028047</name>
</gene>
<keyword evidence="1" id="KW-0175">Coiled coil</keyword>
<feature type="region of interest" description="Disordered" evidence="2">
    <location>
        <begin position="1"/>
        <end position="33"/>
    </location>
</feature>
<evidence type="ECO:0000313" key="4">
    <source>
        <dbReference type="Proteomes" id="UP001470230"/>
    </source>
</evidence>
<accession>A0ABR2KIQ0</accession>
<evidence type="ECO:0000256" key="2">
    <source>
        <dbReference type="SAM" id="MobiDB-lite"/>
    </source>
</evidence>
<feature type="compositionally biased region" description="Polar residues" evidence="2">
    <location>
        <begin position="21"/>
        <end position="30"/>
    </location>
</feature>
<sequence>MITEPSPQYSSKSAPRRSNKANRTQLNTENNESKQYKSIIQDILFEKNYDNVTQENAQDILKELKRIHDNLQSKSSYSNAHIINDACTNIQNFITATKFGQIQTKKFEEVENRLDTARNIRENTQSDWKRLIAAAEEKRDQELSDMQNKFNEDLAEFDKLYDEEPDIRFQKLSSELLNLRYRQKAMIQTQHFLEAKQIKNRADKMEMEEREKNKNNWIDYLNKSRIEIVERQKQQIVLKDSAWKLEINKMKKNARAEIKHAKQQEDHFVDRIERIQTASELPEMQNTIAPNSTISIRRAKSQRFEKVEKFERPLDDRQKTFRQRQIMNFIKYTKVTTPKIKKPV</sequence>
<dbReference type="Proteomes" id="UP001470230">
    <property type="component" value="Unassembled WGS sequence"/>
</dbReference>
<dbReference type="PANTHER" id="PTHR47026:SF2">
    <property type="entry name" value="FLAGELLAR ASSOCIATED PROTEIN"/>
    <property type="match status" value="1"/>
</dbReference>
<keyword evidence="4" id="KW-1185">Reference proteome</keyword>
<feature type="coiled-coil region" evidence="1">
    <location>
        <begin position="107"/>
        <end position="152"/>
    </location>
</feature>
<reference evidence="3 4" key="1">
    <citation type="submission" date="2024-04" db="EMBL/GenBank/DDBJ databases">
        <title>Tritrichomonas musculus Genome.</title>
        <authorList>
            <person name="Alves-Ferreira E."/>
            <person name="Grigg M."/>
            <person name="Lorenzi H."/>
            <person name="Galac M."/>
        </authorList>
    </citation>
    <scope>NUCLEOTIDE SEQUENCE [LARGE SCALE GENOMIC DNA]</scope>
    <source>
        <strain evidence="3 4">EAF2021</strain>
    </source>
</reference>
<dbReference type="PANTHER" id="PTHR47026">
    <property type="entry name" value="PIGMENTOSA GTPASE REGULATOR-LIKE PROTEIN, PUTATIVE-RELATED"/>
    <property type="match status" value="1"/>
</dbReference>
<evidence type="ECO:0000256" key="1">
    <source>
        <dbReference type="SAM" id="Coils"/>
    </source>
</evidence>
<evidence type="ECO:0000313" key="3">
    <source>
        <dbReference type="EMBL" id="KAK8890848.1"/>
    </source>
</evidence>
<organism evidence="3 4">
    <name type="scientific">Tritrichomonas musculus</name>
    <dbReference type="NCBI Taxonomy" id="1915356"/>
    <lineage>
        <taxon>Eukaryota</taxon>
        <taxon>Metamonada</taxon>
        <taxon>Parabasalia</taxon>
        <taxon>Tritrichomonadida</taxon>
        <taxon>Tritrichomonadidae</taxon>
        <taxon>Tritrichomonas</taxon>
    </lineage>
</organism>
<name>A0ABR2KIQ0_9EUKA</name>
<dbReference type="EMBL" id="JAPFFF010000004">
    <property type="protein sequence ID" value="KAK8890848.1"/>
    <property type="molecule type" value="Genomic_DNA"/>
</dbReference>
<proteinExistence type="predicted"/>
<comment type="caution">
    <text evidence="3">The sequence shown here is derived from an EMBL/GenBank/DDBJ whole genome shotgun (WGS) entry which is preliminary data.</text>
</comment>